<dbReference type="Proteomes" id="UP000707356">
    <property type="component" value="Unassembled WGS sequence"/>
</dbReference>
<feature type="domain" description="Rv2525c-like glycoside hydrolase-like" evidence="1">
    <location>
        <begin position="32"/>
        <end position="200"/>
    </location>
</feature>
<reference evidence="2" key="2">
    <citation type="journal article" date="2022" name="Microbiol. Resour. Announc.">
        <title>Metagenome Sequencing to Explore Phylogenomics of Terrestrial Cyanobacteria.</title>
        <authorList>
            <person name="Ward R.D."/>
            <person name="Stajich J.E."/>
            <person name="Johansen J.R."/>
            <person name="Huntemann M."/>
            <person name="Clum A."/>
            <person name="Foster B."/>
            <person name="Foster B."/>
            <person name="Roux S."/>
            <person name="Palaniappan K."/>
            <person name="Varghese N."/>
            <person name="Mukherjee S."/>
            <person name="Reddy T.B.K."/>
            <person name="Daum C."/>
            <person name="Copeland A."/>
            <person name="Chen I.A."/>
            <person name="Ivanova N.N."/>
            <person name="Kyrpides N.C."/>
            <person name="Shapiro N."/>
            <person name="Eloe-Fadrosh E.A."/>
            <person name="Pietrasiak N."/>
        </authorList>
    </citation>
    <scope>NUCLEOTIDE SEQUENCE</scope>
    <source>
        <strain evidence="2">GSE-TBD4-15B</strain>
    </source>
</reference>
<evidence type="ECO:0000259" key="1">
    <source>
        <dbReference type="Pfam" id="PF08924"/>
    </source>
</evidence>
<dbReference type="EMBL" id="JAHHHV010000024">
    <property type="protein sequence ID" value="MBW4464894.1"/>
    <property type="molecule type" value="Genomic_DNA"/>
</dbReference>
<reference evidence="2" key="1">
    <citation type="submission" date="2021-05" db="EMBL/GenBank/DDBJ databases">
        <authorList>
            <person name="Pietrasiak N."/>
            <person name="Ward R."/>
            <person name="Stajich J.E."/>
            <person name="Kurbessoian T."/>
        </authorList>
    </citation>
    <scope>NUCLEOTIDE SEQUENCE</scope>
    <source>
        <strain evidence="2">GSE-TBD4-15B</strain>
    </source>
</reference>
<dbReference type="Gene3D" id="3.20.20.80">
    <property type="entry name" value="Glycosidases"/>
    <property type="match status" value="1"/>
</dbReference>
<dbReference type="InterPro" id="IPR015020">
    <property type="entry name" value="Rv2525c-like_Glyco_Hydro-like"/>
</dbReference>
<sequence>MSTLLGQVQAAPAGSIGFDTDTKLNLTIAKLFRQSGYRFCLRYISLDGENSYDLDGDEAEAILSAGLGLMPVQHVRYAGWLPSAETGTQTGKSAADNAIHVGFPAGVNIWLDLEGVDPSATADAVIAYCNNWYDAVAQTGYLPGLYVGANSILDSQQLYASLKFQHYWHSLSIVPNVAVRGYQMTQSDGGTVHGVGIDKNLTHADADQGQVQWLMQQVTL</sequence>
<gene>
    <name evidence="2" type="ORF">KME07_05575</name>
</gene>
<accession>A0A951U3P7</accession>
<evidence type="ECO:0000313" key="3">
    <source>
        <dbReference type="Proteomes" id="UP000707356"/>
    </source>
</evidence>
<dbReference type="InterPro" id="IPR017853">
    <property type="entry name" value="GH"/>
</dbReference>
<name>A0A951U3P7_9CYAN</name>
<proteinExistence type="predicted"/>
<organism evidence="2 3">
    <name type="scientific">Pegethrix bostrychoides GSE-TBD4-15B</name>
    <dbReference type="NCBI Taxonomy" id="2839662"/>
    <lineage>
        <taxon>Bacteria</taxon>
        <taxon>Bacillati</taxon>
        <taxon>Cyanobacteriota</taxon>
        <taxon>Cyanophyceae</taxon>
        <taxon>Oculatellales</taxon>
        <taxon>Oculatellaceae</taxon>
        <taxon>Pegethrix</taxon>
    </lineage>
</organism>
<dbReference type="SUPFAM" id="SSF51445">
    <property type="entry name" value="(Trans)glycosidases"/>
    <property type="match status" value="1"/>
</dbReference>
<comment type="caution">
    <text evidence="2">The sequence shown here is derived from an EMBL/GenBank/DDBJ whole genome shotgun (WGS) entry which is preliminary data.</text>
</comment>
<protein>
    <submittedName>
        <fullName evidence="2">DUF1906 domain-containing protein</fullName>
    </submittedName>
</protein>
<dbReference type="Pfam" id="PF08924">
    <property type="entry name" value="Rv2525c_GlyHyd-like"/>
    <property type="match status" value="1"/>
</dbReference>
<evidence type="ECO:0000313" key="2">
    <source>
        <dbReference type="EMBL" id="MBW4464894.1"/>
    </source>
</evidence>
<dbReference type="AlphaFoldDB" id="A0A951U3P7"/>